<evidence type="ECO:0000256" key="3">
    <source>
        <dbReference type="ARBA" id="ARBA00023125"/>
    </source>
</evidence>
<feature type="region of interest" description="Disordered" evidence="6">
    <location>
        <begin position="405"/>
        <end position="454"/>
    </location>
</feature>
<accession>A0A3S3PM08</accession>
<dbReference type="Gene3D" id="1.10.10.10">
    <property type="entry name" value="Winged helix-like DNA-binding domain superfamily/Winged helix DNA-binding domain"/>
    <property type="match status" value="1"/>
</dbReference>
<evidence type="ECO:0000256" key="2">
    <source>
        <dbReference type="ARBA" id="ARBA00023015"/>
    </source>
</evidence>
<organism evidence="8 9">
    <name type="scientific">Dinothrombium tinctorium</name>
    <dbReference type="NCBI Taxonomy" id="1965070"/>
    <lineage>
        <taxon>Eukaryota</taxon>
        <taxon>Metazoa</taxon>
        <taxon>Ecdysozoa</taxon>
        <taxon>Arthropoda</taxon>
        <taxon>Chelicerata</taxon>
        <taxon>Arachnida</taxon>
        <taxon>Acari</taxon>
        <taxon>Acariformes</taxon>
        <taxon>Trombidiformes</taxon>
        <taxon>Prostigmata</taxon>
        <taxon>Anystina</taxon>
        <taxon>Parasitengona</taxon>
        <taxon>Trombidioidea</taxon>
        <taxon>Trombidiidae</taxon>
        <taxon>Dinothrombium</taxon>
    </lineage>
</organism>
<feature type="compositionally biased region" description="Low complexity" evidence="6">
    <location>
        <begin position="232"/>
        <end position="241"/>
    </location>
</feature>
<dbReference type="AlphaFoldDB" id="A0A3S3PM08"/>
<dbReference type="Pfam" id="PF02257">
    <property type="entry name" value="RFX_DNA_binding"/>
    <property type="match status" value="1"/>
</dbReference>
<dbReference type="STRING" id="1965070.A0A3S3PM08"/>
<comment type="caution">
    <text evidence="8">The sequence shown here is derived from an EMBL/GenBank/DDBJ whole genome shotgun (WGS) entry which is preliminary data.</text>
</comment>
<evidence type="ECO:0000313" key="9">
    <source>
        <dbReference type="Proteomes" id="UP000285301"/>
    </source>
</evidence>
<feature type="compositionally biased region" description="Polar residues" evidence="6">
    <location>
        <begin position="405"/>
        <end position="415"/>
    </location>
</feature>
<dbReference type="EMBL" id="NCKU01005745">
    <property type="protein sequence ID" value="RWS04205.1"/>
    <property type="molecule type" value="Genomic_DNA"/>
</dbReference>
<evidence type="ECO:0000256" key="4">
    <source>
        <dbReference type="ARBA" id="ARBA00023163"/>
    </source>
</evidence>
<dbReference type="Pfam" id="PF25340">
    <property type="entry name" value="BCD_RFX"/>
    <property type="match status" value="1"/>
</dbReference>
<dbReference type="OrthoDB" id="10056949at2759"/>
<feature type="compositionally biased region" description="Polar residues" evidence="6">
    <location>
        <begin position="111"/>
        <end position="128"/>
    </location>
</feature>
<comment type="subcellular location">
    <subcellularLocation>
        <location evidence="1">Nucleus</location>
    </subcellularLocation>
</comment>
<keyword evidence="5" id="KW-0539">Nucleus</keyword>
<feature type="region of interest" description="Disordered" evidence="6">
    <location>
        <begin position="111"/>
        <end position="137"/>
    </location>
</feature>
<dbReference type="GO" id="GO:0000981">
    <property type="term" value="F:DNA-binding transcription factor activity, RNA polymerase II-specific"/>
    <property type="evidence" value="ECO:0007669"/>
    <property type="project" value="TreeGrafter"/>
</dbReference>
<evidence type="ECO:0000256" key="1">
    <source>
        <dbReference type="ARBA" id="ARBA00004123"/>
    </source>
</evidence>
<feature type="domain" description="RFX-type winged-helix" evidence="7">
    <location>
        <begin position="318"/>
        <end position="393"/>
    </location>
</feature>
<proteinExistence type="predicted"/>
<feature type="compositionally biased region" description="Low complexity" evidence="6">
    <location>
        <begin position="423"/>
        <end position="441"/>
    </location>
</feature>
<feature type="compositionally biased region" description="Polar residues" evidence="6">
    <location>
        <begin position="204"/>
        <end position="231"/>
    </location>
</feature>
<dbReference type="InterPro" id="IPR036390">
    <property type="entry name" value="WH_DNA-bd_sf"/>
</dbReference>
<dbReference type="GO" id="GO:0000978">
    <property type="term" value="F:RNA polymerase II cis-regulatory region sequence-specific DNA binding"/>
    <property type="evidence" value="ECO:0007669"/>
    <property type="project" value="TreeGrafter"/>
</dbReference>
<dbReference type="GO" id="GO:0005634">
    <property type="term" value="C:nucleus"/>
    <property type="evidence" value="ECO:0007669"/>
    <property type="project" value="UniProtKB-SubCell"/>
</dbReference>
<feature type="compositionally biased region" description="Polar residues" evidence="6">
    <location>
        <begin position="442"/>
        <end position="454"/>
    </location>
</feature>
<keyword evidence="3 8" id="KW-0238">DNA-binding</keyword>
<dbReference type="InterPro" id="IPR036388">
    <property type="entry name" value="WH-like_DNA-bd_sf"/>
</dbReference>
<evidence type="ECO:0000259" key="7">
    <source>
        <dbReference type="PROSITE" id="PS51526"/>
    </source>
</evidence>
<dbReference type="InterPro" id="IPR057321">
    <property type="entry name" value="RFX1-4/6/8-like_BCD"/>
</dbReference>
<name>A0A3S3PM08_9ACAR</name>
<dbReference type="InterPro" id="IPR003150">
    <property type="entry name" value="DNA-bd_RFX"/>
</dbReference>
<keyword evidence="2" id="KW-0805">Transcription regulation</keyword>
<evidence type="ECO:0000256" key="6">
    <source>
        <dbReference type="SAM" id="MobiDB-lite"/>
    </source>
</evidence>
<dbReference type="SUPFAM" id="SSF46785">
    <property type="entry name" value="Winged helix' DNA-binding domain"/>
    <property type="match status" value="1"/>
</dbReference>
<dbReference type="InterPro" id="IPR039779">
    <property type="entry name" value="RFX-like"/>
</dbReference>
<dbReference type="PROSITE" id="PS51526">
    <property type="entry name" value="RFX_DBD"/>
    <property type="match status" value="1"/>
</dbReference>
<evidence type="ECO:0000256" key="5">
    <source>
        <dbReference type="ARBA" id="ARBA00023242"/>
    </source>
</evidence>
<gene>
    <name evidence="8" type="ORF">B4U79_14141</name>
</gene>
<dbReference type="PANTHER" id="PTHR12619">
    <property type="entry name" value="RFX TRANSCRIPTION FACTOR FAMILY"/>
    <property type="match status" value="1"/>
</dbReference>
<dbReference type="Proteomes" id="UP000285301">
    <property type="component" value="Unassembled WGS sequence"/>
</dbReference>
<reference evidence="8 9" key="1">
    <citation type="journal article" date="2018" name="Gigascience">
        <title>Genomes of trombidid mites reveal novel predicted allergens and laterally-transferred genes associated with secondary metabolism.</title>
        <authorList>
            <person name="Dong X."/>
            <person name="Chaisiri K."/>
            <person name="Xia D."/>
            <person name="Armstrong S.D."/>
            <person name="Fang Y."/>
            <person name="Donnelly M.J."/>
            <person name="Kadowaki T."/>
            <person name="McGarry J.W."/>
            <person name="Darby A.C."/>
            <person name="Makepeace B.L."/>
        </authorList>
    </citation>
    <scope>NUCLEOTIDE SEQUENCE [LARGE SCALE GENOMIC DNA]</scope>
    <source>
        <strain evidence="8">UoL-WK</strain>
    </source>
</reference>
<sequence length="805" mass="87010">MQQTATTTATTATAATTKVTAASAGSEHGVGNAAAAAAASVAGPVTAVVTSSASSSGKLEQLSAATANTTTAAQVITVVAPSHTTQAHGQPVVVQVSSGGQFIAVAVSPDNATQATNSQQGTPTTNVSTEDDDQATSGFDDFTAAAAYTNGNSNPAAMTYYTTDSYTTATAYYNSSVTYSQVVKGVNQILTDGTYLVMEQTDPSTLTTATSAPQRTSPQTDAKQQLQHSTDNSVTLNNNTASSNTTTALLINPFSLHSTTDTNNASTNANSATIVASVVTGANSNSNATTIVTTPGIVTTTGPANLHHQNVRDMDIVHVQWLIENYETAEGVSLPRSTLYSHYQQHCQQHGIEPVNAASFGKLIRSVFIGLRTRRLGTRGNSKYHYYGIRVKPGSTLARLMDQTGAGTTNTESGQPPSKRTKTSTSTTPVSSTPTKSTTSTVNSEANHQATLTATSPEILQTYLGDPKSILSSVWPEEPTVSCNDTDSPSALATRFAACYRKHYEQVINAIGNLQFNAVEELWHQFWQAEGNGKEDTIALSVEQLHQLTATTSPSSDDETLTSLADWIIQTDYTLYNSLITSLLLPNLLKPIPQQLTQQIRNFAKNINTWMTNALTGYDENFIALKVSAVSAFSHTLRRYTSLNHLSSAARAVLQNQQQIQQMINDLNRVDFKNVQEQASWVCQCDDHIVDQIEQSFKLLLQEANPFDKWGLWCEQVLDMCLQDNEVRSSTQFFFKWGFYSSLVMRDLTLRSASSFGSFHLIRLLFDEYIFYLIEHRVAKATGKTPLQVLGEARTVRNQNNLGPN</sequence>
<feature type="region of interest" description="Disordered" evidence="6">
    <location>
        <begin position="204"/>
        <end position="241"/>
    </location>
</feature>
<dbReference type="PANTHER" id="PTHR12619:SF33">
    <property type="entry name" value="RFX, ISOFORM H"/>
    <property type="match status" value="1"/>
</dbReference>
<keyword evidence="4" id="KW-0804">Transcription</keyword>
<dbReference type="FunFam" id="1.10.10.10:FF:000017">
    <property type="entry name" value="transcription factor RFX3 isoform X1"/>
    <property type="match status" value="1"/>
</dbReference>
<protein>
    <submittedName>
        <fullName evidence="8">DNA-binding protein RFX2-like protein</fullName>
    </submittedName>
</protein>
<evidence type="ECO:0000313" key="8">
    <source>
        <dbReference type="EMBL" id="RWS04205.1"/>
    </source>
</evidence>
<keyword evidence="9" id="KW-1185">Reference proteome</keyword>